<evidence type="ECO:0000313" key="3">
    <source>
        <dbReference type="EMBL" id="MQY20135.1"/>
    </source>
</evidence>
<keyword evidence="1" id="KW-0175">Coiled coil</keyword>
<sequence length="373" mass="41060">MSGPTAVAYRITSARERLEDAQRRWRRLLGRSRAHSLRCNAFECPDLLVTEPESAPARDAETLEAACTRLEERIRDAESRLENRLVRQRSRRVEHDLSGLLDDLARREAAASAPVARPQAPDLDVPARVSRILASLSEDSPELTAAASAALRAEPHRTRLLLADLDARARAANRRCARRREQRLELEQLRCEAAGLDDPSAVSAQLRQADAALDGGGDAAAVLEHARITLERLTVAARAERDRRFVLSAVTESLAELGYHVAPVELDTADSIVLRPNRTGTHAIRARVSDDEIDLHTVRTGPATDREADRDADAALCAEVEPLLDELRRRGIQPGRVRRLPPGSVTPPEVRLTTPAAQTKRKAAPRTIDRSTS</sequence>
<organism evidence="3 4">
    <name type="scientific">Nocardia macrotermitis</name>
    <dbReference type="NCBI Taxonomy" id="2585198"/>
    <lineage>
        <taxon>Bacteria</taxon>
        <taxon>Bacillati</taxon>
        <taxon>Actinomycetota</taxon>
        <taxon>Actinomycetes</taxon>
        <taxon>Mycobacteriales</taxon>
        <taxon>Nocardiaceae</taxon>
        <taxon>Nocardia</taxon>
    </lineage>
</organism>
<dbReference type="RefSeq" id="WP_153410917.1">
    <property type="nucleotide sequence ID" value="NZ_WEGK01000006.1"/>
</dbReference>
<proteinExistence type="predicted"/>
<feature type="region of interest" description="Disordered" evidence="2">
    <location>
        <begin position="334"/>
        <end position="373"/>
    </location>
</feature>
<evidence type="ECO:0000256" key="2">
    <source>
        <dbReference type="SAM" id="MobiDB-lite"/>
    </source>
</evidence>
<name>A0A7K0D341_9NOCA</name>
<dbReference type="AlphaFoldDB" id="A0A7K0D341"/>
<dbReference type="OrthoDB" id="4578316at2"/>
<gene>
    <name evidence="3" type="ORF">NRB20_32310</name>
</gene>
<protein>
    <submittedName>
        <fullName evidence="3">Uncharacterized protein</fullName>
    </submittedName>
</protein>
<evidence type="ECO:0000313" key="4">
    <source>
        <dbReference type="Proteomes" id="UP000438448"/>
    </source>
</evidence>
<comment type="caution">
    <text evidence="3">The sequence shown here is derived from an EMBL/GenBank/DDBJ whole genome shotgun (WGS) entry which is preliminary data.</text>
</comment>
<dbReference type="Proteomes" id="UP000438448">
    <property type="component" value="Unassembled WGS sequence"/>
</dbReference>
<reference evidence="3 4" key="1">
    <citation type="submission" date="2019-10" db="EMBL/GenBank/DDBJ databases">
        <title>Nocardia macrotermitis sp. nov. and Nocardia aurantia sp. nov., isolated from the gut of fungus growing-termite Macrotermes natalensis.</title>
        <authorList>
            <person name="Benndorf R."/>
            <person name="Schwitalla J."/>
            <person name="Martin K."/>
            <person name="De Beer W."/>
            <person name="Kaster A.-K."/>
            <person name="Vollmers J."/>
            <person name="Poulsen M."/>
            <person name="Beemelmanns C."/>
        </authorList>
    </citation>
    <scope>NUCLEOTIDE SEQUENCE [LARGE SCALE GENOMIC DNA]</scope>
    <source>
        <strain evidence="3 4">RB20</strain>
    </source>
</reference>
<keyword evidence="4" id="KW-1185">Reference proteome</keyword>
<accession>A0A7K0D341</accession>
<evidence type="ECO:0000256" key="1">
    <source>
        <dbReference type="SAM" id="Coils"/>
    </source>
</evidence>
<dbReference type="EMBL" id="WEGK01000006">
    <property type="protein sequence ID" value="MQY20135.1"/>
    <property type="molecule type" value="Genomic_DNA"/>
</dbReference>
<feature type="coiled-coil region" evidence="1">
    <location>
        <begin position="60"/>
        <end position="87"/>
    </location>
</feature>